<dbReference type="SMART" id="SM00293">
    <property type="entry name" value="PWWP"/>
    <property type="match status" value="1"/>
</dbReference>
<sequence length="1604" mass="172916">MYVNSHTNDDLDLNSDSVPLDDQNKVSMVPFSESTITVTVSATETLTETSTGQNQAEGSSCKSVIDEVRVCSREGNSVEALVQGADVCVDAPGDHGVEGNLNEDAGHDGLVKEGLETDVESVDKGGDETEGDKFDVMMSEKVVVAEYDDQKTGIEVAKKVEFSTTITELLGEQDQAVVEGEAAVMDIKEALSPKVEVPGTDALDVNLSCSEIDQKLMVGIVNGSSEKDSNIHEDPPAGVESIVNADLRPSLIGTNLDGQEENTSMQDEKKEMGAEVAETLSIQVDGDRSGDSHPIEEIPDQGTCVTVNSNSHAENTVGSQAAVAFASPHGEGEPDSSQDAGLAGPLPDSNPNEEVQGVESIVNGDLRTSVLGKNSDGEEENTFMQDEKQEMVAQVAETLSGKVNGGQSGDSYPVEEILDQGTCVTVNSNSFAENTLEFQAAVSCASAHGDGEPDSYQVTEFVVPLPDRDSGAEVQGDEFISKRDLRTSFPGKTSDSQEENTYVQDEKQEIVGQVAETVSIKGDTDQSTDSCPIDEILDQGTYVTVTPNSFADDTVGSPVAIACGSPHGEGEPDSSRVIEFVGPMPDLDAEVQGAESIPIGDLRTSSLGTNSDSQEVTTCMQDEKQEMVSQIAETLSNKVDGEQSMDSGPIEEIPVQGTCVTVNSSSFAEVGVGSHAAVACAPHGEGELESSQDIVFVGLFPDSNPAADILVTGTCDSLPHEEQNTSSYVSESVTNHGVDNKAMKIEIKAKDGSCASEAMDSQFSIDDSNMGNLVVDLDICPAKNGNWKSGDEAVKEHIYPPDESHSPGAKIKEMGGDLGFSMTKCLDENADCEVTQVGSNGTQEIEIEVQVTDIEQQKSIDKKIVKQGDIEPGSCVKKYQASYCLPPESECEFSVYDLVWGKVRSHPWWPGQIFDPSDSSEQAIKYHKKGSFLVAYFGDRTFAWNEASLLKPFRTHFSQMEKQSNSKAFHDAVGCAVDEVSRRVELGLTCSCMSEEEDNTKIKSQIVKNTGIREESSKRDGLDKSAWVISFEPDKLVEYLKALALFPSGGGNRLELVIAQAQLLAFYRSKGYCGLPEFQVFGGLLDNDAVSSFSGEKKHSNEAIEHAISVSKDEEQVPCGKGKSKSQDRYFRKRKRNLEDSVYPSKKERSLSELMAGDKGSLYYPHGQNESDGKATGKSVSLPSRKKRKAIDSFSDETVVASSYYPHGQNESDGKATGKSISLPSRKKRKAIDSFSDESVVQNRKKGLSSSGAANTMSLSPKQSFKVGERIRRVASQLTGSPPILKSSGERFLKSAAKVNGSNKKPAGAGFGVSPHTTEESHRRRMFSPTEYSSPGKMLSQLYLAALDPMKGYNFLAIIISFFSNFRNSISLEQSDSRKHKKSVEKVGGGKTGRKSKLSNGNNGSAETFAFEDMKDSYWTDMVIQSSPEEQPSRKNQNIKGVSQPGTSMENDMPTDELENFLLNPNWDYTQQNPDGNYGMPAEKPGGHADLKCREDFSPTALILSFTELDSVPSERNLNNIFKRFGPLRESETEVLRETSCARVVFKKGSDAEVAFSSAGKFSIFGPAAVSYQLSYLSSTPSNASSGVKTQCGRDATSMEGNIT</sequence>
<dbReference type="Gene3D" id="2.30.30.140">
    <property type="match status" value="1"/>
</dbReference>
<dbReference type="OrthoDB" id="62853at2759"/>
<dbReference type="PROSITE" id="PS50812">
    <property type="entry name" value="PWWP"/>
    <property type="match status" value="1"/>
</dbReference>
<feature type="region of interest" description="Disordered" evidence="1">
    <location>
        <begin position="1373"/>
        <end position="1407"/>
    </location>
</feature>
<feature type="region of interest" description="Disordered" evidence="1">
    <location>
        <begin position="1159"/>
        <end position="1189"/>
    </location>
</feature>
<dbReference type="CDD" id="cd05162">
    <property type="entry name" value="PWWP"/>
    <property type="match status" value="1"/>
</dbReference>
<evidence type="ECO:0000313" key="4">
    <source>
        <dbReference type="Proteomes" id="UP000655225"/>
    </source>
</evidence>
<proteinExistence type="predicted"/>
<organism evidence="3 4">
    <name type="scientific">Tetracentron sinense</name>
    <name type="common">Spur-leaf</name>
    <dbReference type="NCBI Taxonomy" id="13715"/>
    <lineage>
        <taxon>Eukaryota</taxon>
        <taxon>Viridiplantae</taxon>
        <taxon>Streptophyta</taxon>
        <taxon>Embryophyta</taxon>
        <taxon>Tracheophyta</taxon>
        <taxon>Spermatophyta</taxon>
        <taxon>Magnoliopsida</taxon>
        <taxon>Trochodendrales</taxon>
        <taxon>Trochodendraceae</taxon>
        <taxon>Tetracentron</taxon>
    </lineage>
</organism>
<dbReference type="Pfam" id="PF00855">
    <property type="entry name" value="PWWP"/>
    <property type="match status" value="1"/>
</dbReference>
<dbReference type="InterPro" id="IPR000313">
    <property type="entry name" value="PWWP_dom"/>
</dbReference>
<dbReference type="Proteomes" id="UP000655225">
    <property type="component" value="Unassembled WGS sequence"/>
</dbReference>
<dbReference type="InterPro" id="IPR053063">
    <property type="entry name" value="PWWP_domain_containing_PDP"/>
</dbReference>
<feature type="compositionally biased region" description="Polar residues" evidence="1">
    <location>
        <begin position="1427"/>
        <end position="1450"/>
    </location>
</feature>
<feature type="compositionally biased region" description="Polar residues" evidence="1">
    <location>
        <begin position="1237"/>
        <end position="1263"/>
    </location>
</feature>
<feature type="region of interest" description="Disordered" evidence="1">
    <location>
        <begin position="1469"/>
        <end position="1489"/>
    </location>
</feature>
<protein>
    <recommendedName>
        <fullName evidence="2">PWWP domain-containing protein</fullName>
    </recommendedName>
</protein>
<feature type="domain" description="PWWP" evidence="2">
    <location>
        <begin position="895"/>
        <end position="944"/>
    </location>
</feature>
<evidence type="ECO:0000256" key="1">
    <source>
        <dbReference type="SAM" id="MobiDB-lite"/>
    </source>
</evidence>
<feature type="compositionally biased region" description="Basic and acidic residues" evidence="1">
    <location>
        <begin position="285"/>
        <end position="296"/>
    </location>
</feature>
<feature type="region of interest" description="Disordered" evidence="1">
    <location>
        <begin position="326"/>
        <end position="382"/>
    </location>
</feature>
<reference evidence="3 4" key="1">
    <citation type="submission" date="2020-04" db="EMBL/GenBank/DDBJ databases">
        <title>Plant Genome Project.</title>
        <authorList>
            <person name="Zhang R.-G."/>
        </authorList>
    </citation>
    <scope>NUCLEOTIDE SEQUENCE [LARGE SCALE GENOMIC DNA]</scope>
    <source>
        <strain evidence="3">YNK0</strain>
        <tissue evidence="3">Leaf</tissue>
    </source>
</reference>
<feature type="region of interest" description="Disordered" evidence="1">
    <location>
        <begin position="1204"/>
        <end position="1264"/>
    </location>
</feature>
<keyword evidence="4" id="KW-1185">Reference proteome</keyword>
<comment type="caution">
    <text evidence="3">The sequence shown here is derived from an EMBL/GenBank/DDBJ whole genome shotgun (WGS) entry which is preliminary data.</text>
</comment>
<name>A0A835D949_TETSI</name>
<feature type="region of interest" description="Disordered" evidence="1">
    <location>
        <begin position="1427"/>
        <end position="1454"/>
    </location>
</feature>
<dbReference type="PANTHER" id="PTHR42851:SF4">
    <property type="entry name" value="PWWP DOMAIN-CONTAINING PROTEIN"/>
    <property type="match status" value="1"/>
</dbReference>
<gene>
    <name evidence="3" type="ORF">HHK36_018947</name>
</gene>
<feature type="region of interest" description="Disordered" evidence="1">
    <location>
        <begin position="1114"/>
        <end position="1133"/>
    </location>
</feature>
<dbReference type="EMBL" id="JABCRI010000013">
    <property type="protein sequence ID" value="KAF8395008.1"/>
    <property type="molecule type" value="Genomic_DNA"/>
</dbReference>
<dbReference type="SUPFAM" id="SSF63748">
    <property type="entry name" value="Tudor/PWWP/MBT"/>
    <property type="match status" value="1"/>
</dbReference>
<dbReference type="PANTHER" id="PTHR42851">
    <property type="entry name" value="ALDOLASE-RELATED"/>
    <property type="match status" value="1"/>
</dbReference>
<feature type="region of interest" description="Disordered" evidence="1">
    <location>
        <begin position="282"/>
        <end position="309"/>
    </location>
</feature>
<evidence type="ECO:0000313" key="3">
    <source>
        <dbReference type="EMBL" id="KAF8395008.1"/>
    </source>
</evidence>
<accession>A0A835D949</accession>
<feature type="region of interest" description="Disordered" evidence="1">
    <location>
        <begin position="1300"/>
        <end position="1332"/>
    </location>
</feature>
<evidence type="ECO:0000259" key="2">
    <source>
        <dbReference type="PROSITE" id="PS50812"/>
    </source>
</evidence>